<proteinExistence type="predicted"/>
<accession>A0A0Q3LC57</accession>
<evidence type="ECO:0000313" key="3">
    <source>
        <dbReference type="Proteomes" id="UP000008810"/>
    </source>
</evidence>
<dbReference type="EnsemblPlants" id="KQK20681">
    <property type="protein sequence ID" value="KQK20681"/>
    <property type="gene ID" value="BRADI_1g63372v3"/>
</dbReference>
<name>A0A0Q3LC57_BRADI</name>
<dbReference type="EMBL" id="CM000880">
    <property type="protein sequence ID" value="KQK20681.1"/>
    <property type="molecule type" value="Genomic_DNA"/>
</dbReference>
<organism evidence="1">
    <name type="scientific">Brachypodium distachyon</name>
    <name type="common">Purple false brome</name>
    <name type="synonym">Trachynia distachya</name>
    <dbReference type="NCBI Taxonomy" id="15368"/>
    <lineage>
        <taxon>Eukaryota</taxon>
        <taxon>Viridiplantae</taxon>
        <taxon>Streptophyta</taxon>
        <taxon>Embryophyta</taxon>
        <taxon>Tracheophyta</taxon>
        <taxon>Spermatophyta</taxon>
        <taxon>Magnoliopsida</taxon>
        <taxon>Liliopsida</taxon>
        <taxon>Poales</taxon>
        <taxon>Poaceae</taxon>
        <taxon>BOP clade</taxon>
        <taxon>Pooideae</taxon>
        <taxon>Stipodae</taxon>
        <taxon>Brachypodieae</taxon>
        <taxon>Brachypodium</taxon>
    </lineage>
</organism>
<protein>
    <submittedName>
        <fullName evidence="1 2">Uncharacterized protein</fullName>
    </submittedName>
</protein>
<dbReference type="InParanoid" id="A0A0Q3LC57"/>
<keyword evidence="3" id="KW-1185">Reference proteome</keyword>
<sequence>MERVAGIEPASLAWKARGYSRRWLIIYNVSNSKPNMKFSFHSAPLWIFSPLNIYVSFSI</sequence>
<gene>
    <name evidence="1" type="ORF">BRADI_1g63372v3</name>
</gene>
<dbReference type="OrthoDB" id="582622at2759"/>
<dbReference type="AlphaFoldDB" id="A0A0Q3LC57"/>
<reference evidence="1" key="2">
    <citation type="submission" date="2017-06" db="EMBL/GenBank/DDBJ databases">
        <title>WGS assembly of Brachypodium distachyon.</title>
        <authorList>
            <consortium name="The International Brachypodium Initiative"/>
            <person name="Lucas S."/>
            <person name="Harmon-Smith M."/>
            <person name="Lail K."/>
            <person name="Tice H."/>
            <person name="Grimwood J."/>
            <person name="Bruce D."/>
            <person name="Barry K."/>
            <person name="Shu S."/>
            <person name="Lindquist E."/>
            <person name="Wang M."/>
            <person name="Pitluck S."/>
            <person name="Vogel J.P."/>
            <person name="Garvin D.F."/>
            <person name="Mockler T.C."/>
            <person name="Schmutz J."/>
            <person name="Rokhsar D."/>
            <person name="Bevan M.W."/>
        </authorList>
    </citation>
    <scope>NUCLEOTIDE SEQUENCE</scope>
    <source>
        <strain evidence="1">Bd21</strain>
    </source>
</reference>
<reference evidence="1 2" key="1">
    <citation type="journal article" date="2010" name="Nature">
        <title>Genome sequencing and analysis of the model grass Brachypodium distachyon.</title>
        <authorList>
            <consortium name="International Brachypodium Initiative"/>
        </authorList>
    </citation>
    <scope>NUCLEOTIDE SEQUENCE [LARGE SCALE GENOMIC DNA]</scope>
    <source>
        <strain evidence="1 2">Bd21</strain>
    </source>
</reference>
<evidence type="ECO:0000313" key="2">
    <source>
        <dbReference type="EnsemblPlants" id="KQK20681"/>
    </source>
</evidence>
<dbReference type="Proteomes" id="UP000008810">
    <property type="component" value="Chromosome 1"/>
</dbReference>
<dbReference type="Gramene" id="KQK20681">
    <property type="protein sequence ID" value="KQK20681"/>
    <property type="gene ID" value="BRADI_1g63372v3"/>
</dbReference>
<evidence type="ECO:0000313" key="1">
    <source>
        <dbReference type="EMBL" id="KQK20681.1"/>
    </source>
</evidence>
<reference evidence="2" key="3">
    <citation type="submission" date="2018-08" db="UniProtKB">
        <authorList>
            <consortium name="EnsemblPlants"/>
        </authorList>
    </citation>
    <scope>IDENTIFICATION</scope>
    <source>
        <strain evidence="2">cv. Bd21</strain>
    </source>
</reference>